<dbReference type="Proteomes" id="UP000242146">
    <property type="component" value="Unassembled WGS sequence"/>
</dbReference>
<proteinExistence type="predicted"/>
<evidence type="ECO:0000313" key="1">
    <source>
        <dbReference type="EMBL" id="ORX55705.1"/>
    </source>
</evidence>
<name>A0A1X2GK68_9FUNG</name>
<reference evidence="1 2" key="1">
    <citation type="submission" date="2016-07" db="EMBL/GenBank/DDBJ databases">
        <title>Pervasive Adenine N6-methylation of Active Genes in Fungi.</title>
        <authorList>
            <consortium name="DOE Joint Genome Institute"/>
            <person name="Mondo S.J."/>
            <person name="Dannebaum R.O."/>
            <person name="Kuo R.C."/>
            <person name="Labutti K."/>
            <person name="Haridas S."/>
            <person name="Kuo A."/>
            <person name="Salamov A."/>
            <person name="Ahrendt S.R."/>
            <person name="Lipzen A."/>
            <person name="Sullivan W."/>
            <person name="Andreopoulos W.B."/>
            <person name="Clum A."/>
            <person name="Lindquist E."/>
            <person name="Daum C."/>
            <person name="Ramamoorthy G.K."/>
            <person name="Gryganskyi A."/>
            <person name="Culley D."/>
            <person name="Magnuson J.K."/>
            <person name="James T.Y."/>
            <person name="O'Malley M.A."/>
            <person name="Stajich J.E."/>
            <person name="Spatafora J.W."/>
            <person name="Visel A."/>
            <person name="Grigoriev I.V."/>
        </authorList>
    </citation>
    <scope>NUCLEOTIDE SEQUENCE [LARGE SCALE GENOMIC DNA]</scope>
    <source>
        <strain evidence="1 2">NRRL 3301</strain>
    </source>
</reference>
<accession>A0A1X2GK68</accession>
<organism evidence="1 2">
    <name type="scientific">Hesseltinella vesiculosa</name>
    <dbReference type="NCBI Taxonomy" id="101127"/>
    <lineage>
        <taxon>Eukaryota</taxon>
        <taxon>Fungi</taxon>
        <taxon>Fungi incertae sedis</taxon>
        <taxon>Mucoromycota</taxon>
        <taxon>Mucoromycotina</taxon>
        <taxon>Mucoromycetes</taxon>
        <taxon>Mucorales</taxon>
        <taxon>Cunninghamellaceae</taxon>
        <taxon>Hesseltinella</taxon>
    </lineage>
</organism>
<gene>
    <name evidence="1" type="ORF">DM01DRAFT_1025038</name>
</gene>
<dbReference type="AlphaFoldDB" id="A0A1X2GK68"/>
<evidence type="ECO:0000313" key="2">
    <source>
        <dbReference type="Proteomes" id="UP000242146"/>
    </source>
</evidence>
<keyword evidence="2" id="KW-1185">Reference proteome</keyword>
<sequence>MDHPKRRRSSDKASGSVFPILVAVEKLSTGFGWVLHMMPFLSKPAPVNLFCVERLALNFQTLPNS</sequence>
<protein>
    <submittedName>
        <fullName evidence="1">Uncharacterized protein</fullName>
    </submittedName>
</protein>
<comment type="caution">
    <text evidence="1">The sequence shown here is derived from an EMBL/GenBank/DDBJ whole genome shotgun (WGS) entry which is preliminary data.</text>
</comment>
<dbReference type="EMBL" id="MCGT01000011">
    <property type="protein sequence ID" value="ORX55705.1"/>
    <property type="molecule type" value="Genomic_DNA"/>
</dbReference>